<evidence type="ECO:0000256" key="1">
    <source>
        <dbReference type="SAM" id="MobiDB-lite"/>
    </source>
</evidence>
<evidence type="ECO:0000313" key="2">
    <source>
        <dbReference type="EMBL" id="QHU32511.1"/>
    </source>
</evidence>
<reference evidence="2" key="1">
    <citation type="journal article" date="2020" name="Nature">
        <title>Giant virus diversity and host interactions through global metagenomics.</title>
        <authorList>
            <person name="Schulz F."/>
            <person name="Roux S."/>
            <person name="Paez-Espino D."/>
            <person name="Jungbluth S."/>
            <person name="Walsh D.A."/>
            <person name="Denef V.J."/>
            <person name="McMahon K.D."/>
            <person name="Konstantinidis K.T."/>
            <person name="Eloe-Fadrosh E.A."/>
            <person name="Kyrpides N.C."/>
            <person name="Woyke T."/>
        </authorList>
    </citation>
    <scope>NUCLEOTIDE SEQUENCE</scope>
    <source>
        <strain evidence="2">GVMAG-M-3300027969-2</strain>
    </source>
</reference>
<organism evidence="2">
    <name type="scientific">viral metagenome</name>
    <dbReference type="NCBI Taxonomy" id="1070528"/>
    <lineage>
        <taxon>unclassified sequences</taxon>
        <taxon>metagenomes</taxon>
        <taxon>organismal metagenomes</taxon>
    </lineage>
</organism>
<protein>
    <submittedName>
        <fullName evidence="2">Uncharacterized protein</fullName>
    </submittedName>
</protein>
<dbReference type="AlphaFoldDB" id="A0A6C0LRX9"/>
<accession>A0A6C0LRX9</accession>
<sequence length="102" mass="11696">MAQTRFRRKSHSKKNKTARRQKRQSKRVRGGMPIDKSELRRWANQHPDCAITVSAPGLDVAPKTFYGKNIQGKDFHTVKSMVKGMEHVQPYEIAFDSPCPTN</sequence>
<feature type="region of interest" description="Disordered" evidence="1">
    <location>
        <begin position="1"/>
        <end position="36"/>
    </location>
</feature>
<dbReference type="EMBL" id="MN740540">
    <property type="protein sequence ID" value="QHU32511.1"/>
    <property type="molecule type" value="Genomic_DNA"/>
</dbReference>
<name>A0A6C0LRX9_9ZZZZ</name>
<proteinExistence type="predicted"/>
<feature type="compositionally biased region" description="Basic residues" evidence="1">
    <location>
        <begin position="1"/>
        <end position="29"/>
    </location>
</feature>